<name>A0A127VCJ5_9SPHI</name>
<dbReference type="EMBL" id="CP014504">
    <property type="protein sequence ID" value="AMP98931.1"/>
    <property type="molecule type" value="Genomic_DNA"/>
</dbReference>
<protein>
    <recommendedName>
        <fullName evidence="3">YD repeat-containing protein</fullName>
    </recommendedName>
</protein>
<evidence type="ECO:0000313" key="2">
    <source>
        <dbReference type="Proteomes" id="UP000071561"/>
    </source>
</evidence>
<dbReference type="OrthoDB" id="761218at2"/>
<evidence type="ECO:0008006" key="3">
    <source>
        <dbReference type="Google" id="ProtNLM"/>
    </source>
</evidence>
<dbReference type="AlphaFoldDB" id="A0A127VCJ5"/>
<organism evidence="1 2">
    <name type="scientific">Pedobacter cryoconitis</name>
    <dbReference type="NCBI Taxonomy" id="188932"/>
    <lineage>
        <taxon>Bacteria</taxon>
        <taxon>Pseudomonadati</taxon>
        <taxon>Bacteroidota</taxon>
        <taxon>Sphingobacteriia</taxon>
        <taxon>Sphingobacteriales</taxon>
        <taxon>Sphingobacteriaceae</taxon>
        <taxon>Pedobacter</taxon>
    </lineage>
</organism>
<dbReference type="Proteomes" id="UP000071561">
    <property type="component" value="Chromosome"/>
</dbReference>
<dbReference type="KEGG" id="pcm:AY601_2027"/>
<reference evidence="1 2" key="1">
    <citation type="submission" date="2016-03" db="EMBL/GenBank/DDBJ databases">
        <title>Complete genome sequence of Pedobacter cryoconitis PAMC 27485.</title>
        <authorList>
            <person name="Lee J."/>
            <person name="Kim O.-S."/>
        </authorList>
    </citation>
    <scope>NUCLEOTIDE SEQUENCE [LARGE SCALE GENOMIC DNA]</scope>
    <source>
        <strain evidence="1 2">PAMC 27485</strain>
    </source>
</reference>
<gene>
    <name evidence="1" type="ORF">AY601_2027</name>
</gene>
<dbReference type="PATRIC" id="fig|188932.3.peg.2123"/>
<sequence>MKYIIFIGLAFILNSCDAQSEKTKKPQPVKHSNLVKQHSYSQLLKNKKMEHFDIKKFDAHKDESQNYKYTLEDGSVVEEYTGLNNHEYMRDITKKKSLFTTNLVFDPSGNLKTKGQTFKNTTELGIWTDYDEKGNLIKTTDTDKPFIITFEDIAKFCEERKADLYAYSTTIDRFYDQSTKVCTWTVKYTGEYEGTVGNYSIDIDGKTGDILRVIQTFGKHGEHKTIYDKKLSGARKVGVNKGGKMGQTTEIKVFGVAYLNNHGAKNY</sequence>
<evidence type="ECO:0000313" key="1">
    <source>
        <dbReference type="EMBL" id="AMP98931.1"/>
    </source>
</evidence>
<keyword evidence="2" id="KW-1185">Reference proteome</keyword>
<accession>A0A127VCJ5</accession>
<dbReference type="RefSeq" id="WP_068400065.1">
    <property type="nucleotide sequence ID" value="NZ_CP014504.1"/>
</dbReference>
<proteinExistence type="predicted"/>